<evidence type="ECO:0000256" key="6">
    <source>
        <dbReference type="ARBA" id="ARBA00022771"/>
    </source>
</evidence>
<dbReference type="InterPro" id="IPR036388">
    <property type="entry name" value="WH-like_DNA-bd_sf"/>
</dbReference>
<keyword evidence="9" id="KW-0175">Coiled coil</keyword>
<dbReference type="SUPFAM" id="SSF52058">
    <property type="entry name" value="L domain-like"/>
    <property type="match status" value="1"/>
</dbReference>
<dbReference type="Gene3D" id="3.40.50.300">
    <property type="entry name" value="P-loop containing nucleotide triphosphate hydrolases"/>
    <property type="match status" value="1"/>
</dbReference>
<dbReference type="InterPro" id="IPR002182">
    <property type="entry name" value="NB-ARC"/>
</dbReference>
<dbReference type="PROSITE" id="PS50016">
    <property type="entry name" value="ZF_PHD_2"/>
    <property type="match status" value="1"/>
</dbReference>
<evidence type="ECO:0008006" key="15">
    <source>
        <dbReference type="Google" id="ProtNLM"/>
    </source>
</evidence>
<dbReference type="FunFam" id="1.10.10.10:FF:000322">
    <property type="entry name" value="Probable disease resistance protein At1g63360"/>
    <property type="match status" value="1"/>
</dbReference>
<comment type="caution">
    <text evidence="13">The sequence shown here is derived from an EMBL/GenBank/DDBJ whole genome shotgun (WGS) entry which is preliminary data.</text>
</comment>
<dbReference type="SMART" id="SM00249">
    <property type="entry name" value="PHD"/>
    <property type="match status" value="1"/>
</dbReference>
<feature type="domain" description="PHD-type" evidence="11">
    <location>
        <begin position="140"/>
        <end position="191"/>
    </location>
</feature>
<keyword evidence="14" id="KW-1185">Reference proteome</keyword>
<dbReference type="PANTHER" id="PTHR23155">
    <property type="entry name" value="DISEASE RESISTANCE PROTEIN RP"/>
    <property type="match status" value="1"/>
</dbReference>
<evidence type="ECO:0000256" key="2">
    <source>
        <dbReference type="ARBA" id="ARBA00022614"/>
    </source>
</evidence>
<dbReference type="InterPro" id="IPR042197">
    <property type="entry name" value="Apaf_helical"/>
</dbReference>
<comment type="similarity">
    <text evidence="1">Belongs to the disease resistance NB-LRR family.</text>
</comment>
<dbReference type="SUPFAM" id="SSF57903">
    <property type="entry name" value="FYVE/PHD zinc finger"/>
    <property type="match status" value="1"/>
</dbReference>
<evidence type="ECO:0000256" key="9">
    <source>
        <dbReference type="ARBA" id="ARBA00023054"/>
    </source>
</evidence>
<keyword evidence="5" id="KW-0547">Nucleotide-binding</keyword>
<dbReference type="InterPro" id="IPR058922">
    <property type="entry name" value="WHD_DRP"/>
</dbReference>
<reference evidence="13 14" key="1">
    <citation type="journal article" date="2019" name="Sci. Rep.">
        <title>A high-quality genome of Eragrostis curvula grass provides insights into Poaceae evolution and supports new strategies to enhance forage quality.</title>
        <authorList>
            <person name="Carballo J."/>
            <person name="Santos B.A.C.M."/>
            <person name="Zappacosta D."/>
            <person name="Garbus I."/>
            <person name="Selva J.P."/>
            <person name="Gallo C.A."/>
            <person name="Diaz A."/>
            <person name="Albertini E."/>
            <person name="Caccamo M."/>
            <person name="Echenique V."/>
        </authorList>
    </citation>
    <scope>NUCLEOTIDE SEQUENCE [LARGE SCALE GENOMIC DNA]</scope>
    <source>
        <strain evidence="14">cv. Victoria</strain>
        <tissue evidence="13">Leaf</tissue>
    </source>
</reference>
<dbReference type="GO" id="GO:0009626">
    <property type="term" value="P:plant-type hypersensitive response"/>
    <property type="evidence" value="ECO:0007669"/>
    <property type="project" value="UniProtKB-ARBA"/>
</dbReference>
<dbReference type="InterPro" id="IPR027417">
    <property type="entry name" value="P-loop_NTPase"/>
</dbReference>
<dbReference type="GO" id="GO:0042742">
    <property type="term" value="P:defense response to bacterium"/>
    <property type="evidence" value="ECO:0007669"/>
    <property type="project" value="UniProtKB-ARBA"/>
</dbReference>
<dbReference type="GO" id="GO:0043531">
    <property type="term" value="F:ADP binding"/>
    <property type="evidence" value="ECO:0007669"/>
    <property type="project" value="InterPro"/>
</dbReference>
<dbReference type="EMBL" id="RWGY01000007">
    <property type="protein sequence ID" value="TVU41972.1"/>
    <property type="molecule type" value="Genomic_DNA"/>
</dbReference>
<keyword evidence="4" id="KW-0677">Repeat</keyword>
<accession>A0A5J9VZU2</accession>
<gene>
    <name evidence="13" type="ORF">EJB05_15536</name>
</gene>
<dbReference type="InterPro" id="IPR019787">
    <property type="entry name" value="Znf_PHD-finger"/>
</dbReference>
<proteinExistence type="inferred from homology"/>
<keyword evidence="3" id="KW-0479">Metal-binding</keyword>
<dbReference type="Pfam" id="PF23559">
    <property type="entry name" value="WHD_DRP"/>
    <property type="match status" value="1"/>
</dbReference>
<dbReference type="SUPFAM" id="SSF52540">
    <property type="entry name" value="P-loop containing nucleoside triphosphate hydrolases"/>
    <property type="match status" value="1"/>
</dbReference>
<dbReference type="AlphaFoldDB" id="A0A5J9VZU2"/>
<dbReference type="FunFam" id="3.40.50.300:FF:001091">
    <property type="entry name" value="Probable disease resistance protein At1g61300"/>
    <property type="match status" value="1"/>
</dbReference>
<evidence type="ECO:0000256" key="3">
    <source>
        <dbReference type="ARBA" id="ARBA00022723"/>
    </source>
</evidence>
<dbReference type="PROSITE" id="PS51038">
    <property type="entry name" value="BAH"/>
    <property type="match status" value="1"/>
</dbReference>
<dbReference type="InterPro" id="IPR041118">
    <property type="entry name" value="Rx_N"/>
</dbReference>
<dbReference type="GO" id="GO:0003682">
    <property type="term" value="F:chromatin binding"/>
    <property type="evidence" value="ECO:0007669"/>
    <property type="project" value="InterPro"/>
</dbReference>
<evidence type="ECO:0000259" key="12">
    <source>
        <dbReference type="PROSITE" id="PS51038"/>
    </source>
</evidence>
<dbReference type="PROSITE" id="PS01359">
    <property type="entry name" value="ZF_PHD_1"/>
    <property type="match status" value="1"/>
</dbReference>
<dbReference type="CDD" id="cd04714">
    <property type="entry name" value="BAH_BAHCC1"/>
    <property type="match status" value="1"/>
</dbReference>
<feature type="domain" description="BAH" evidence="12">
    <location>
        <begin position="21"/>
        <end position="138"/>
    </location>
</feature>
<keyword evidence="7" id="KW-0611">Plant defense</keyword>
<dbReference type="Gene3D" id="1.10.10.10">
    <property type="entry name" value="Winged helix-like DNA-binding domain superfamily/Winged helix DNA-binding domain"/>
    <property type="match status" value="1"/>
</dbReference>
<evidence type="ECO:0000256" key="7">
    <source>
        <dbReference type="ARBA" id="ARBA00022821"/>
    </source>
</evidence>
<dbReference type="PRINTS" id="PR00364">
    <property type="entry name" value="DISEASERSIST"/>
</dbReference>
<dbReference type="InterPro" id="IPR044974">
    <property type="entry name" value="Disease_R_plants"/>
</dbReference>
<dbReference type="PANTHER" id="PTHR23155:SF1182">
    <property type="entry name" value="OS07G0186500 PROTEIN"/>
    <property type="match status" value="1"/>
</dbReference>
<dbReference type="InterPro" id="IPR038005">
    <property type="entry name" value="RX-like_CC"/>
</dbReference>
<keyword evidence="6 10" id="KW-0863">Zinc-finger</keyword>
<protein>
    <recommendedName>
        <fullName evidence="15">PHD-type domain-containing protein</fullName>
    </recommendedName>
</protein>
<dbReference type="Gene3D" id="3.80.10.10">
    <property type="entry name" value="Ribonuclease Inhibitor"/>
    <property type="match status" value="1"/>
</dbReference>
<evidence type="ECO:0000256" key="8">
    <source>
        <dbReference type="ARBA" id="ARBA00022833"/>
    </source>
</evidence>
<dbReference type="Pfam" id="PF01426">
    <property type="entry name" value="BAH"/>
    <property type="match status" value="1"/>
</dbReference>
<dbReference type="Gene3D" id="1.20.5.4130">
    <property type="match status" value="1"/>
</dbReference>
<dbReference type="InterPro" id="IPR011011">
    <property type="entry name" value="Znf_FYVE_PHD"/>
</dbReference>
<name>A0A5J9VZU2_9POAL</name>
<evidence type="ECO:0000313" key="14">
    <source>
        <dbReference type="Proteomes" id="UP000324897"/>
    </source>
</evidence>
<dbReference type="SMART" id="SM00439">
    <property type="entry name" value="BAH"/>
    <property type="match status" value="1"/>
</dbReference>
<dbReference type="Pfam" id="PF23598">
    <property type="entry name" value="LRR_14"/>
    <property type="match status" value="1"/>
</dbReference>
<dbReference type="CDD" id="cd14798">
    <property type="entry name" value="RX-CC_like"/>
    <property type="match status" value="1"/>
</dbReference>
<dbReference type="InterPro" id="IPR032675">
    <property type="entry name" value="LRR_dom_sf"/>
</dbReference>
<evidence type="ECO:0000256" key="10">
    <source>
        <dbReference type="PROSITE-ProRule" id="PRU00146"/>
    </source>
</evidence>
<dbReference type="OrthoDB" id="598235at2759"/>
<sequence>MAKSRPPKRILDSYTIKGSDKVIKPGDCVLMKAADASKPPYVARVETIEATGARGTNARVRVRWYYRPEESKGGRRPFHGSKEVFLSDHYDVQSADTIEGKCNVHSFRSYTKLDSVNAEDFFCRFEYKSATGCFVPDRIAVFCKCEMPYNPDDLMIQCEECSDWFHPSCIGMTIKEAKRLEHFFCQSCTAENGKMAENSHEATAQSEEKVYYDAIKGNMAEALIIVVLQKLTSAVAQAGLKSLASKLQKQLPDVLEVSNRMRLLQSDFSMMQAFINQIDAHRCHDQVLEAWLEQVRQAAHEAEDVVDEYIYLVGQMEGANSFLKRALKQATDANKWRKLAAQAKFLEDRLRKITETKNRFDVSAAESRRDNASSYSSRHEHLSDHSYLNHDDDFVGNAEEIKLLTEWLCDGRKDRTIISICGMGGLGKTTIASSIYKKEEIKRMFICRAWISVSQSYRVKDLLKRILLQLMTKNEGVPHGLDTMDCVNLVELLQRYLQGRRYLIVLDDVWSRDSWPLLDNAFVKNNNGSRIVITTRIQAVASLADPNCEMKLNLLPKEEAWNLFCRKAFARLEDGNCPLNLKTCAERIVDKCQGLPLALVALGSLLSYKDMDEHEWELFYNQLRWQLSNNPELSWVASVLNLSYNDLPSYLKNCFLYCGLFPEDYQIERKRLIRLWIAEGFVEDTGSETTLSDIAACYLKELASRSLLQVVKRNEYGRPKRFQMHDLVREISLTISKKEKFATTWDCPSSGSICDGSRRVSVQKDSNIMQTARSSAQLRTFIVFVEEVSSSWFRDCYPCFRLLRVLCLRYCRIQQVPDNVSNLFNLHYLDLGYTKLKEIPRSIGKLRNLQTLYLKGQILDLPSEMTMLTKLQHLLVDVGRFGSSASNKICRLEQLHTLKNIEANKCLVRQLGCLTRMRSLGIRKMVGSYNADFWTSVNKMASLNSLSVTTADRDRDVLDLADLKSLPYLEKLMLSGRLDQGSLPPAFGHFPKLKSLRLCFSGLHEDPLALFSVMFQNLGHLNLYRCYEGTRLTFRTGWFPRLRHLYLSSMNELREVEIEDGAMRSLHRLEMWSLKCLTSVPKGLLHLKSLQQLCIGSMMPDEFKIRLGGSDRWIVQHIPYIGDP</sequence>
<dbReference type="InterPro" id="IPR019786">
    <property type="entry name" value="Zinc_finger_PHD-type_CS"/>
</dbReference>
<dbReference type="InterPro" id="IPR043151">
    <property type="entry name" value="BAH_sf"/>
</dbReference>
<evidence type="ECO:0000256" key="5">
    <source>
        <dbReference type="ARBA" id="ARBA00022741"/>
    </source>
</evidence>
<dbReference type="Pfam" id="PF00931">
    <property type="entry name" value="NB-ARC"/>
    <property type="match status" value="1"/>
</dbReference>
<evidence type="ECO:0000256" key="1">
    <source>
        <dbReference type="ARBA" id="ARBA00008894"/>
    </source>
</evidence>
<dbReference type="GO" id="GO:0002758">
    <property type="term" value="P:innate immune response-activating signaling pathway"/>
    <property type="evidence" value="ECO:0007669"/>
    <property type="project" value="UniProtKB-ARBA"/>
</dbReference>
<dbReference type="InterPro" id="IPR001025">
    <property type="entry name" value="BAH_dom"/>
</dbReference>
<organism evidence="13 14">
    <name type="scientific">Eragrostis curvula</name>
    <name type="common">weeping love grass</name>
    <dbReference type="NCBI Taxonomy" id="38414"/>
    <lineage>
        <taxon>Eukaryota</taxon>
        <taxon>Viridiplantae</taxon>
        <taxon>Streptophyta</taxon>
        <taxon>Embryophyta</taxon>
        <taxon>Tracheophyta</taxon>
        <taxon>Spermatophyta</taxon>
        <taxon>Magnoliopsida</taxon>
        <taxon>Liliopsida</taxon>
        <taxon>Poales</taxon>
        <taxon>Poaceae</taxon>
        <taxon>PACMAD clade</taxon>
        <taxon>Chloridoideae</taxon>
        <taxon>Eragrostideae</taxon>
        <taxon>Eragrostidinae</taxon>
        <taxon>Eragrostis</taxon>
    </lineage>
</organism>
<dbReference type="Gene3D" id="3.30.40.10">
    <property type="entry name" value="Zinc/RING finger domain, C3HC4 (zinc finger)"/>
    <property type="match status" value="1"/>
</dbReference>
<evidence type="ECO:0000313" key="13">
    <source>
        <dbReference type="EMBL" id="TVU41972.1"/>
    </source>
</evidence>
<dbReference type="Pfam" id="PF18052">
    <property type="entry name" value="Rx_N"/>
    <property type="match status" value="1"/>
</dbReference>
<evidence type="ECO:0000259" key="11">
    <source>
        <dbReference type="PROSITE" id="PS50016"/>
    </source>
</evidence>
<dbReference type="GO" id="GO:0008270">
    <property type="term" value="F:zinc ion binding"/>
    <property type="evidence" value="ECO:0007669"/>
    <property type="project" value="UniProtKB-KW"/>
</dbReference>
<dbReference type="Proteomes" id="UP000324897">
    <property type="component" value="Chromosome 4"/>
</dbReference>
<dbReference type="InterPro" id="IPR013083">
    <property type="entry name" value="Znf_RING/FYVE/PHD"/>
</dbReference>
<dbReference type="Gramene" id="TVU41972">
    <property type="protein sequence ID" value="TVU41972"/>
    <property type="gene ID" value="EJB05_15536"/>
</dbReference>
<keyword evidence="2" id="KW-0433">Leucine-rich repeat</keyword>
<evidence type="ECO:0000256" key="4">
    <source>
        <dbReference type="ARBA" id="ARBA00022737"/>
    </source>
</evidence>
<dbReference type="Pfam" id="PF00628">
    <property type="entry name" value="PHD"/>
    <property type="match status" value="1"/>
</dbReference>
<dbReference type="InterPro" id="IPR055414">
    <property type="entry name" value="LRR_R13L4/SHOC2-like"/>
</dbReference>
<keyword evidence="8" id="KW-0862">Zinc</keyword>
<dbReference type="Gene3D" id="1.10.8.430">
    <property type="entry name" value="Helical domain of apoptotic protease-activating factors"/>
    <property type="match status" value="1"/>
</dbReference>
<dbReference type="Gene3D" id="2.30.30.490">
    <property type="match status" value="1"/>
</dbReference>
<dbReference type="InterPro" id="IPR001965">
    <property type="entry name" value="Znf_PHD"/>
</dbReference>